<dbReference type="Proteomes" id="UP000189376">
    <property type="component" value="Unassembled WGS sequence"/>
</dbReference>
<evidence type="ECO:0000313" key="2">
    <source>
        <dbReference type="Proteomes" id="UP000189376"/>
    </source>
</evidence>
<dbReference type="AlphaFoldDB" id="A0A1V2UWG7"/>
<proteinExistence type="predicted"/>
<sequence>MNDFETNIERCYLGIIPIKILKGRLNFKDISDYLFAKELLKIAESLKNSDAVHLAFLIFDDYVLQEEDFGLLDIFFSDWHDAHEDIVFTVSKIRNCNLVEFFKKAINFIPSYMVEDDLHAIARKAFFGLGTNINCSKSLEYLNNYANSSDIVLKKFAIEQLEFLSRK</sequence>
<reference evidence="1 2" key="1">
    <citation type="submission" date="2015-07" db="EMBL/GenBank/DDBJ databases">
        <title>Acinetobacter yuneri, a novel member of Acinetobacter calcoaceticus-Acinetobacter baumannii complex isolated from clinical specimen.</title>
        <authorList>
            <person name="Yu Y."/>
        </authorList>
    </citation>
    <scope>NUCLEOTIDE SEQUENCE [LARGE SCALE GENOMIC DNA]</scope>
    <source>
        <strain evidence="1 2">A362</strain>
    </source>
</reference>
<evidence type="ECO:0008006" key="3">
    <source>
        <dbReference type="Google" id="ProtNLM"/>
    </source>
</evidence>
<evidence type="ECO:0000313" key="1">
    <source>
        <dbReference type="EMBL" id="ONN54322.1"/>
    </source>
</evidence>
<dbReference type="EMBL" id="LFZS01000007">
    <property type="protein sequence ID" value="ONN54322.1"/>
    <property type="molecule type" value="Genomic_DNA"/>
</dbReference>
<keyword evidence="2" id="KW-1185">Reference proteome</keyword>
<organism evidence="1 2">
    <name type="scientific">Acinetobacter genomosp. 33YU</name>
    <dbReference type="NCBI Taxonomy" id="1675530"/>
    <lineage>
        <taxon>Bacteria</taxon>
        <taxon>Pseudomonadati</taxon>
        <taxon>Pseudomonadota</taxon>
        <taxon>Gammaproteobacteria</taxon>
        <taxon>Moraxellales</taxon>
        <taxon>Moraxellaceae</taxon>
        <taxon>Acinetobacter</taxon>
    </lineage>
</organism>
<dbReference type="RefSeq" id="WP_077169373.1">
    <property type="nucleotide sequence ID" value="NZ_LFZS01000007.1"/>
</dbReference>
<gene>
    <name evidence="1" type="ORF">AC058_11175</name>
</gene>
<name>A0A1V2UWG7_9GAMM</name>
<comment type="caution">
    <text evidence="1">The sequence shown here is derived from an EMBL/GenBank/DDBJ whole genome shotgun (WGS) entry which is preliminary data.</text>
</comment>
<protein>
    <recommendedName>
        <fullName evidence="3">HEAT repeat domain-containing protein</fullName>
    </recommendedName>
</protein>
<accession>A0A1V2UWG7</accession>